<dbReference type="GO" id="GO:0016020">
    <property type="term" value="C:membrane"/>
    <property type="evidence" value="ECO:0007669"/>
    <property type="project" value="InterPro"/>
</dbReference>
<accession>A0AB38HW56</accession>
<feature type="transmembrane region" description="Helical" evidence="2">
    <location>
        <begin position="161"/>
        <end position="179"/>
    </location>
</feature>
<feature type="transmembrane region" description="Helical" evidence="2">
    <location>
        <begin position="191"/>
        <end position="210"/>
    </location>
</feature>
<keyword evidence="2" id="KW-0812">Transmembrane</keyword>
<dbReference type="EMBL" id="SIMR01000004">
    <property type="protein sequence ID" value="TBC04667.1"/>
    <property type="molecule type" value="Genomic_DNA"/>
</dbReference>
<dbReference type="InterPro" id="IPR041881">
    <property type="entry name" value="PqqD_sf"/>
</dbReference>
<dbReference type="Proteomes" id="UP000294215">
    <property type="component" value="Unassembled WGS sequence"/>
</dbReference>
<evidence type="ECO:0000313" key="3">
    <source>
        <dbReference type="EMBL" id="TBC04667.1"/>
    </source>
</evidence>
<evidence type="ECO:0000256" key="2">
    <source>
        <dbReference type="SAM" id="Phobius"/>
    </source>
</evidence>
<gene>
    <name evidence="3" type="ORF">ELH40_34875</name>
</gene>
<dbReference type="PANTHER" id="PTHR13325:SF3">
    <property type="entry name" value="MEMBRANE-BOUND TRANSCRIPTION FACTOR SITE-2 PROTEASE"/>
    <property type="match status" value="1"/>
</dbReference>
<feature type="transmembrane region" description="Helical" evidence="2">
    <location>
        <begin position="426"/>
        <end position="448"/>
    </location>
</feature>
<feature type="transmembrane region" description="Helical" evidence="2">
    <location>
        <begin position="256"/>
        <end position="278"/>
    </location>
</feature>
<evidence type="ECO:0000256" key="1">
    <source>
        <dbReference type="SAM" id="Coils"/>
    </source>
</evidence>
<name>A0AB38HW56_9HYPH</name>
<feature type="coiled-coil region" evidence="1">
    <location>
        <begin position="526"/>
        <end position="553"/>
    </location>
</feature>
<dbReference type="GO" id="GO:0005737">
    <property type="term" value="C:cytoplasm"/>
    <property type="evidence" value="ECO:0007669"/>
    <property type="project" value="TreeGrafter"/>
</dbReference>
<organism evidence="3 4">
    <name type="scientific">Rhizobium ruizarguesonis</name>
    <dbReference type="NCBI Taxonomy" id="2081791"/>
    <lineage>
        <taxon>Bacteria</taxon>
        <taxon>Pseudomonadati</taxon>
        <taxon>Pseudomonadota</taxon>
        <taxon>Alphaproteobacteria</taxon>
        <taxon>Hyphomicrobiales</taxon>
        <taxon>Rhizobiaceae</taxon>
        <taxon>Rhizobium/Agrobacterium group</taxon>
        <taxon>Rhizobium</taxon>
    </lineage>
</organism>
<dbReference type="RefSeq" id="WP_130721047.1">
    <property type="nucleotide sequence ID" value="NZ_SIMQ01000004.1"/>
</dbReference>
<dbReference type="SUPFAM" id="SSF111369">
    <property type="entry name" value="HlyD-like secretion proteins"/>
    <property type="match status" value="1"/>
</dbReference>
<reference evidence="3 4" key="1">
    <citation type="submission" date="2019-02" db="EMBL/GenBank/DDBJ databases">
        <title>The genomic architecture of introgression among sibling species of bacteria.</title>
        <authorList>
            <person name="Cavassim M.I.A."/>
            <person name="Moeskjaer S."/>
            <person name="Moslemi C."/>
            <person name="Fields B."/>
            <person name="Bachmann A."/>
            <person name="Vilhjalmsson B."/>
            <person name="Schierup M.H."/>
            <person name="Young J.P.W."/>
            <person name="Andersen S.U."/>
        </authorList>
    </citation>
    <scope>NUCLEOTIDE SEQUENCE [LARGE SCALE GENOMIC DNA]</scope>
    <source>
        <strain evidence="3 4">SM92</strain>
        <plasmid evidence="3">pSM92_Rh03</plasmid>
    </source>
</reference>
<sequence length="714" mass="79598">MVEPFLSQSWYRLCNLRPRLRPHVLIHRHRFRGSVWYVLQDAASGKSHRFTPIAYYFIASIDGRLSVDAVWNEMAETFGNEAPSQDDVIRLLTQLYSADLLRLDTQPDALELFDRYSRQSQSLLKRNLKSPLSITLPLWDPDFFLKRMLPLFRPLFSRTGLFLWLATIAPAIYLATLHAKELAGNLSDRVFAAEGLLLIALVYPIVKLLHEFGHGLATKAFGGEVHQMGLMFLVFFPVPYVDASASAGFRSKYQRAAVAGAGIIVETFLAACGLYLWLAVEAGPVRAVAFDVMLVSGMSTVLVNGNPLLKFDGYFVLIDLIEMPNLAPRSTKYWASLIERRVFGVEKKSDPLSFGEHVWLLVFAPASYVYRMIVLFGISLFIATHYLVIGILLALWGLFSGIAMPAAKMLWHVVASPQLRRHRVRAVGITSLALAAVAGPVLLVPLPLNTLSQGTIWLPEEAYVRAGADGFLEKVAAPAGSHVEKGAPLFQSSDPVLTMQLSILEARVRELGTQFRAEWLTNRAQAEVTSREIEEASAELKRSRERSRRLIAHSATAGTFVVDRTSDLPERYFREGDVLGYVTPAHGQTVRVVVSQDDIDLVRKRLVRVSVRIPGQAEISLPAKILHEAPAAIDHLPSKALASVSGGPITTDPRDTEGLKSLRRWFQIDLDISESPAPPVFGSRVYVRFEHEWEPAATQIERRVRQLFLAQLHA</sequence>
<geneLocation type="plasmid" evidence="3">
    <name>pSM92_Rh03</name>
</geneLocation>
<dbReference type="InterPro" id="IPR001193">
    <property type="entry name" value="MBTPS2"/>
</dbReference>
<proteinExistence type="predicted"/>
<dbReference type="InterPro" id="IPR008792">
    <property type="entry name" value="PQQD"/>
</dbReference>
<protein>
    <submittedName>
        <fullName evidence="3">Peptidase M50</fullName>
    </submittedName>
</protein>
<dbReference type="AlphaFoldDB" id="A0AB38HW56"/>
<feature type="transmembrane region" description="Helical" evidence="2">
    <location>
        <begin position="388"/>
        <end position="414"/>
    </location>
</feature>
<dbReference type="PANTHER" id="PTHR13325">
    <property type="entry name" value="PROTEASE M50 MEMBRANE-BOUND TRANSCRIPTION FACTOR SITE 2 PROTEASE"/>
    <property type="match status" value="1"/>
</dbReference>
<keyword evidence="2" id="KW-1133">Transmembrane helix</keyword>
<keyword evidence="2" id="KW-0472">Membrane</keyword>
<evidence type="ECO:0000313" key="4">
    <source>
        <dbReference type="Proteomes" id="UP000294215"/>
    </source>
</evidence>
<keyword evidence="1" id="KW-0175">Coiled coil</keyword>
<feature type="transmembrane region" description="Helical" evidence="2">
    <location>
        <begin position="230"/>
        <end position="249"/>
    </location>
</feature>
<dbReference type="GO" id="GO:0031293">
    <property type="term" value="P:membrane protein intracellular domain proteolysis"/>
    <property type="evidence" value="ECO:0007669"/>
    <property type="project" value="TreeGrafter"/>
</dbReference>
<comment type="caution">
    <text evidence="3">The sequence shown here is derived from an EMBL/GenBank/DDBJ whole genome shotgun (WGS) entry which is preliminary data.</text>
</comment>
<dbReference type="Pfam" id="PF05402">
    <property type="entry name" value="PqqD"/>
    <property type="match status" value="1"/>
</dbReference>
<dbReference type="GO" id="GO:0004222">
    <property type="term" value="F:metalloendopeptidase activity"/>
    <property type="evidence" value="ECO:0007669"/>
    <property type="project" value="InterPro"/>
</dbReference>
<dbReference type="Gene3D" id="1.10.10.1150">
    <property type="entry name" value="Coenzyme PQQ synthesis protein D (PqqD)"/>
    <property type="match status" value="1"/>
</dbReference>
<keyword evidence="3" id="KW-0614">Plasmid</keyword>